<name>A0A382AZX9_9ZZZZ</name>
<feature type="compositionally biased region" description="Polar residues" evidence="1">
    <location>
        <begin position="1"/>
        <end position="15"/>
    </location>
</feature>
<evidence type="ECO:0000256" key="1">
    <source>
        <dbReference type="SAM" id="MobiDB-lite"/>
    </source>
</evidence>
<dbReference type="AlphaFoldDB" id="A0A382AZX9"/>
<accession>A0A382AZX9</accession>
<organism evidence="2">
    <name type="scientific">marine metagenome</name>
    <dbReference type="NCBI Taxonomy" id="408172"/>
    <lineage>
        <taxon>unclassified sequences</taxon>
        <taxon>metagenomes</taxon>
        <taxon>ecological metagenomes</taxon>
    </lineage>
</organism>
<gene>
    <name evidence="2" type="ORF">METZ01_LOCUS159768</name>
</gene>
<feature type="region of interest" description="Disordered" evidence="1">
    <location>
        <begin position="1"/>
        <end position="25"/>
    </location>
</feature>
<sequence>MQLGSKSDNKPSNNLREGGEAEPEL</sequence>
<dbReference type="EMBL" id="UINC01027527">
    <property type="protein sequence ID" value="SVB06914.1"/>
    <property type="molecule type" value="Genomic_DNA"/>
</dbReference>
<proteinExistence type="predicted"/>
<protein>
    <submittedName>
        <fullName evidence="2">Uncharacterized protein</fullName>
    </submittedName>
</protein>
<reference evidence="2" key="1">
    <citation type="submission" date="2018-05" db="EMBL/GenBank/DDBJ databases">
        <authorList>
            <person name="Lanie J.A."/>
            <person name="Ng W.-L."/>
            <person name="Kazmierczak K.M."/>
            <person name="Andrzejewski T.M."/>
            <person name="Davidsen T.M."/>
            <person name="Wayne K.J."/>
            <person name="Tettelin H."/>
            <person name="Glass J.I."/>
            <person name="Rusch D."/>
            <person name="Podicherti R."/>
            <person name="Tsui H.-C.T."/>
            <person name="Winkler M.E."/>
        </authorList>
    </citation>
    <scope>NUCLEOTIDE SEQUENCE</scope>
</reference>
<evidence type="ECO:0000313" key="2">
    <source>
        <dbReference type="EMBL" id="SVB06914.1"/>
    </source>
</evidence>